<sequence>MPRNTRRELGTRAYQNNKPEVLEACLRGIQSKVMSQRKASEHFKIPRSTIKNKLKKNHGNNIGHPTVFSRAEELSFEQHCIHYQILVFPWSLMT</sequence>
<comment type="subcellular location">
    <subcellularLocation>
        <location evidence="1">Nucleus</location>
    </subcellularLocation>
</comment>
<reference evidence="3 4" key="1">
    <citation type="submission" date="2023-01" db="EMBL/GenBank/DDBJ databases">
        <authorList>
            <person name="Whitehead M."/>
        </authorList>
    </citation>
    <scope>NUCLEOTIDE SEQUENCE [LARGE SCALE GENOMIC DNA]</scope>
</reference>
<evidence type="ECO:0000256" key="1">
    <source>
        <dbReference type="ARBA" id="ARBA00004123"/>
    </source>
</evidence>
<dbReference type="AlphaFoldDB" id="A0AAV0XL78"/>
<proteinExistence type="predicted"/>
<dbReference type="GO" id="GO:0005634">
    <property type="term" value="C:nucleus"/>
    <property type="evidence" value="ECO:0007669"/>
    <property type="project" value="UniProtKB-SubCell"/>
</dbReference>
<evidence type="ECO:0000313" key="3">
    <source>
        <dbReference type="EMBL" id="CAI6369314.1"/>
    </source>
</evidence>
<name>A0AAV0XL78_9HEMI</name>
<protein>
    <recommendedName>
        <fullName evidence="2">HTH psq-type domain-containing protein</fullName>
    </recommendedName>
</protein>
<dbReference type="Gene3D" id="1.10.10.60">
    <property type="entry name" value="Homeodomain-like"/>
    <property type="match status" value="1"/>
</dbReference>
<dbReference type="InterPro" id="IPR007889">
    <property type="entry name" value="HTH_Psq"/>
</dbReference>
<dbReference type="GO" id="GO:0003677">
    <property type="term" value="F:DNA binding"/>
    <property type="evidence" value="ECO:0007669"/>
    <property type="project" value="InterPro"/>
</dbReference>
<keyword evidence="4" id="KW-1185">Reference proteome</keyword>
<dbReference type="Proteomes" id="UP001160148">
    <property type="component" value="Unassembled WGS sequence"/>
</dbReference>
<gene>
    <name evidence="3" type="ORF">MEUPH1_LOCUS23570</name>
</gene>
<dbReference type="Pfam" id="PF05225">
    <property type="entry name" value="HTH_psq"/>
    <property type="match status" value="1"/>
</dbReference>
<evidence type="ECO:0000259" key="2">
    <source>
        <dbReference type="Pfam" id="PF05225"/>
    </source>
</evidence>
<organism evidence="3 4">
    <name type="scientific">Macrosiphum euphorbiae</name>
    <name type="common">potato aphid</name>
    <dbReference type="NCBI Taxonomy" id="13131"/>
    <lineage>
        <taxon>Eukaryota</taxon>
        <taxon>Metazoa</taxon>
        <taxon>Ecdysozoa</taxon>
        <taxon>Arthropoda</taxon>
        <taxon>Hexapoda</taxon>
        <taxon>Insecta</taxon>
        <taxon>Pterygota</taxon>
        <taxon>Neoptera</taxon>
        <taxon>Paraneoptera</taxon>
        <taxon>Hemiptera</taxon>
        <taxon>Sternorrhyncha</taxon>
        <taxon>Aphidomorpha</taxon>
        <taxon>Aphidoidea</taxon>
        <taxon>Aphididae</taxon>
        <taxon>Macrosiphini</taxon>
        <taxon>Macrosiphum</taxon>
    </lineage>
</organism>
<evidence type="ECO:0000313" key="4">
    <source>
        <dbReference type="Proteomes" id="UP001160148"/>
    </source>
</evidence>
<dbReference type="SUPFAM" id="SSF46689">
    <property type="entry name" value="Homeodomain-like"/>
    <property type="match status" value="1"/>
</dbReference>
<dbReference type="InterPro" id="IPR009057">
    <property type="entry name" value="Homeodomain-like_sf"/>
</dbReference>
<dbReference type="EMBL" id="CARXXK010000005">
    <property type="protein sequence ID" value="CAI6369314.1"/>
    <property type="molecule type" value="Genomic_DNA"/>
</dbReference>
<comment type="caution">
    <text evidence="3">The sequence shown here is derived from an EMBL/GenBank/DDBJ whole genome shotgun (WGS) entry which is preliminary data.</text>
</comment>
<feature type="domain" description="HTH psq-type" evidence="2">
    <location>
        <begin position="19"/>
        <end position="58"/>
    </location>
</feature>
<accession>A0AAV0XL78</accession>